<name>A0ACC3MWS5_9PEZI</name>
<protein>
    <submittedName>
        <fullName evidence="1">Uncharacterized protein</fullName>
    </submittedName>
</protein>
<accession>A0ACC3MWS5</accession>
<keyword evidence="2" id="KW-1185">Reference proteome</keyword>
<comment type="caution">
    <text evidence="1">The sequence shown here is derived from an EMBL/GenBank/DDBJ whole genome shotgun (WGS) entry which is preliminary data.</text>
</comment>
<reference evidence="1" key="1">
    <citation type="submission" date="2023-07" db="EMBL/GenBank/DDBJ databases">
        <title>Black Yeasts Isolated from many extreme environments.</title>
        <authorList>
            <person name="Coleine C."/>
            <person name="Stajich J.E."/>
            <person name="Selbmann L."/>
        </authorList>
    </citation>
    <scope>NUCLEOTIDE SEQUENCE</scope>
    <source>
        <strain evidence="1">CCFEE 5714</strain>
    </source>
</reference>
<dbReference type="Proteomes" id="UP001281147">
    <property type="component" value="Unassembled WGS sequence"/>
</dbReference>
<sequence length="850" mass="93029">MTDQSQQSPGGLEDQIRRMILSSNSPPPTFQNRDPGMQPTVRLPSAASYAQPPHLRNQPGQAQCGPHQAGPNSRGRGRPNGFGHSAAPHSEQPPAPYGGQPRGQQNGHRGAPRGYHHSPNGYNDRPQAPYGNAGGQQRARHQQQMQLDPNAFQRGGYGRGGYGSGGDYGRGDLGRPQMNSGRGGPQQLFNPHDPRSSFVQQRDQQHAQQTSYLEALAASEIAKVQMSAEEYQEKDAFRVALERVCNEVCEADPERLPRISLEPFGSFKSGFASAGSDMDLVIVVKDNSSASAVFSLLEDDLPRALEKRLLELGFGARLLSRTRVLIIKICEKPGNSLLDKLREEREKWDLLPVEQKYPHLHQSEGEVNTEEPEPGIEAIEAADVDGVHYGQNLQQLDQGQVAEVNGTTTATNGQATNGIDRDMKQKDIPTAPKEGAAASGEQANQKREDSKPWTRERKAGPLDFPKSGVGIQCDINFFNPLGLHNTQLLRCYSLCDQRVRPMVLFVKAFAKRRKINSSYSGTLSSYGYVLMVLHYLVNVANPPVLPNLQAPWTPLGYELPEGVELDGWNVKFWRNDDEIADLAQRGQLTANRESLGSLLAGFFHYYSSLGGGVTFRWMQEVLSLRSQGGLLTKEGKGWVKAVTEEGEGKKIQHRYLFCIEDPFELNHNVARTVTHKGIVAIRDEFRRAKRILVSIGNGIVPADGELFSDLVEAEDFQRATAQFKVDSLQNGAVDGTAGSNGTAAQLSNQNAKNTNQRIPPSTDGAKGSRLARPAAQQALDMQNSEAFPSLGTAKPQKKKAVSQVHNPSDEFGEISGDKAKALLEEVKRKKYKAQAESTATLAAEAVLGDD</sequence>
<evidence type="ECO:0000313" key="2">
    <source>
        <dbReference type="Proteomes" id="UP001281147"/>
    </source>
</evidence>
<evidence type="ECO:0000313" key="1">
    <source>
        <dbReference type="EMBL" id="KAK3705457.1"/>
    </source>
</evidence>
<proteinExistence type="predicted"/>
<gene>
    <name evidence="1" type="ORF">LTR37_013274</name>
</gene>
<organism evidence="1 2">
    <name type="scientific">Vermiconidia calcicola</name>
    <dbReference type="NCBI Taxonomy" id="1690605"/>
    <lineage>
        <taxon>Eukaryota</taxon>
        <taxon>Fungi</taxon>
        <taxon>Dikarya</taxon>
        <taxon>Ascomycota</taxon>
        <taxon>Pezizomycotina</taxon>
        <taxon>Dothideomycetes</taxon>
        <taxon>Dothideomycetidae</taxon>
        <taxon>Mycosphaerellales</taxon>
        <taxon>Extremaceae</taxon>
        <taxon>Vermiconidia</taxon>
    </lineage>
</organism>
<dbReference type="EMBL" id="JAUTXU010000129">
    <property type="protein sequence ID" value="KAK3705457.1"/>
    <property type="molecule type" value="Genomic_DNA"/>
</dbReference>